<protein>
    <submittedName>
        <fullName evidence="3">ABC transporter substrate-binding protein</fullName>
    </submittedName>
</protein>
<dbReference type="AlphaFoldDB" id="A0A4Q0XR31"/>
<keyword evidence="4" id="KW-1185">Reference proteome</keyword>
<dbReference type="OrthoDB" id="5372112at2"/>
<dbReference type="RefSeq" id="WP_128997049.1">
    <property type="nucleotide sequence ID" value="NZ_PDKN01000010.1"/>
</dbReference>
<accession>A0A4Q0XR31</accession>
<name>A0A4Q0XR31_9BACT</name>
<evidence type="ECO:0000313" key="4">
    <source>
        <dbReference type="Proteomes" id="UP000290657"/>
    </source>
</evidence>
<dbReference type="Proteomes" id="UP000290657">
    <property type="component" value="Unassembled WGS sequence"/>
</dbReference>
<dbReference type="PANTHER" id="PTHR36698">
    <property type="entry name" value="BLL5892 PROTEIN"/>
    <property type="match status" value="1"/>
</dbReference>
<feature type="domain" description="Mce/MlaD" evidence="2">
    <location>
        <begin position="41"/>
        <end position="117"/>
    </location>
</feature>
<dbReference type="Pfam" id="PF02470">
    <property type="entry name" value="MlaD"/>
    <property type="match status" value="1"/>
</dbReference>
<organism evidence="3 4">
    <name type="scientific">Candidatus Marinarcus aquaticus</name>
    <dbReference type="NCBI Taxonomy" id="2044504"/>
    <lineage>
        <taxon>Bacteria</taxon>
        <taxon>Pseudomonadati</taxon>
        <taxon>Campylobacterota</taxon>
        <taxon>Epsilonproteobacteria</taxon>
        <taxon>Campylobacterales</taxon>
        <taxon>Arcobacteraceae</taxon>
        <taxon>Candidatus Marinarcus</taxon>
    </lineage>
</organism>
<dbReference type="EMBL" id="PDKN01000010">
    <property type="protein sequence ID" value="RXJ54459.1"/>
    <property type="molecule type" value="Genomic_DNA"/>
</dbReference>
<dbReference type="PANTHER" id="PTHR36698:SF2">
    <property type="entry name" value="MCE_MLAD DOMAIN-CONTAINING PROTEIN"/>
    <property type="match status" value="1"/>
</dbReference>
<sequence length="307" mass="34240">MDSQINFSKIGFFVITLFILMLAFIFWLGKYGFEQQKFDTYSIFFTESVSGLNIESPIKYKGFEVGTVSDIKINPNNSEQIQIEIKINKGTPIKEDNVAVLGTLGLTGLRYIELKGGNQEAKPLQANEEGLKVIPSKASMIATLEDSTEDITKELTEVLIRTKKLFADENLQHISMMIENGAKSMKNLEVFTQYLNKKEEHLDRLIQSIIELSQTSGASFESMNSSAQSVQASAQALKKVSTVLSAELQKGTYDIKAISHESFSKLNMALDALDKTLLQTQELVESLKESPSDILFKEKPIKYGPGE</sequence>
<gene>
    <name evidence="3" type="ORF">CRV04_11750</name>
</gene>
<evidence type="ECO:0000256" key="1">
    <source>
        <dbReference type="SAM" id="Phobius"/>
    </source>
</evidence>
<comment type="caution">
    <text evidence="3">The sequence shown here is derived from an EMBL/GenBank/DDBJ whole genome shotgun (WGS) entry which is preliminary data.</text>
</comment>
<feature type="transmembrane region" description="Helical" evidence="1">
    <location>
        <begin position="12"/>
        <end position="29"/>
    </location>
</feature>
<proteinExistence type="predicted"/>
<keyword evidence="1" id="KW-0812">Transmembrane</keyword>
<dbReference type="InterPro" id="IPR003399">
    <property type="entry name" value="Mce/MlaD"/>
</dbReference>
<keyword evidence="1" id="KW-1133">Transmembrane helix</keyword>
<evidence type="ECO:0000259" key="2">
    <source>
        <dbReference type="Pfam" id="PF02470"/>
    </source>
</evidence>
<keyword evidence="1" id="KW-0472">Membrane</keyword>
<reference evidence="3 4" key="1">
    <citation type="submission" date="2017-10" db="EMBL/GenBank/DDBJ databases">
        <title>Genomics of the genus Arcobacter.</title>
        <authorList>
            <person name="Perez-Cataluna A."/>
            <person name="Figueras M.J."/>
        </authorList>
    </citation>
    <scope>NUCLEOTIDE SEQUENCE [LARGE SCALE GENOMIC DNA]</scope>
    <source>
        <strain evidence="3 4">CECT 8987</strain>
    </source>
</reference>
<evidence type="ECO:0000313" key="3">
    <source>
        <dbReference type="EMBL" id="RXJ54459.1"/>
    </source>
</evidence>